<keyword evidence="3" id="KW-1185">Reference proteome</keyword>
<keyword evidence="1" id="KW-1133">Transmembrane helix</keyword>
<feature type="transmembrane region" description="Helical" evidence="1">
    <location>
        <begin position="156"/>
        <end position="178"/>
    </location>
</feature>
<dbReference type="Gene3D" id="1.10.10.1150">
    <property type="entry name" value="Coenzyme PQQ synthesis protein D (PqqD)"/>
    <property type="match status" value="1"/>
</dbReference>
<keyword evidence="1" id="KW-0812">Transmembrane</keyword>
<dbReference type="Proteomes" id="UP001238450">
    <property type="component" value="Unassembled WGS sequence"/>
</dbReference>
<feature type="transmembrane region" description="Helical" evidence="1">
    <location>
        <begin position="252"/>
        <end position="271"/>
    </location>
</feature>
<comment type="caution">
    <text evidence="2">The sequence shown here is derived from an EMBL/GenBank/DDBJ whole genome shotgun (WGS) entry which is preliminary data.</text>
</comment>
<protein>
    <recommendedName>
        <fullName evidence="4">PqqD family protein</fullName>
    </recommendedName>
</protein>
<dbReference type="EMBL" id="JAUSUV010000014">
    <property type="protein sequence ID" value="MDQ0418587.1"/>
    <property type="molecule type" value="Genomic_DNA"/>
</dbReference>
<evidence type="ECO:0008006" key="4">
    <source>
        <dbReference type="Google" id="ProtNLM"/>
    </source>
</evidence>
<organism evidence="2 3">
    <name type="scientific">Croceifilum oryzae</name>
    <dbReference type="NCBI Taxonomy" id="1553429"/>
    <lineage>
        <taxon>Bacteria</taxon>
        <taxon>Bacillati</taxon>
        <taxon>Bacillota</taxon>
        <taxon>Bacilli</taxon>
        <taxon>Bacillales</taxon>
        <taxon>Thermoactinomycetaceae</taxon>
        <taxon>Croceifilum</taxon>
    </lineage>
</organism>
<dbReference type="AlphaFoldDB" id="A0AAJ1WRJ6"/>
<name>A0AAJ1WRJ6_9BACL</name>
<dbReference type="RefSeq" id="WP_307254416.1">
    <property type="nucleotide sequence ID" value="NZ_JAUSUV010000014.1"/>
</dbReference>
<accession>A0AAJ1WRJ6</accession>
<feature type="transmembrane region" description="Helical" evidence="1">
    <location>
        <begin position="218"/>
        <end position="240"/>
    </location>
</feature>
<dbReference type="InterPro" id="IPR041881">
    <property type="entry name" value="PqqD_sf"/>
</dbReference>
<keyword evidence="1" id="KW-0472">Membrane</keyword>
<evidence type="ECO:0000256" key="1">
    <source>
        <dbReference type="SAM" id="Phobius"/>
    </source>
</evidence>
<proteinExistence type="predicted"/>
<reference evidence="2 3" key="1">
    <citation type="submission" date="2023-07" db="EMBL/GenBank/DDBJ databases">
        <title>Genomic Encyclopedia of Type Strains, Phase IV (KMG-IV): sequencing the most valuable type-strain genomes for metagenomic binning, comparative biology and taxonomic classification.</title>
        <authorList>
            <person name="Goeker M."/>
        </authorList>
    </citation>
    <scope>NUCLEOTIDE SEQUENCE [LARGE SCALE GENOMIC DNA]</scope>
    <source>
        <strain evidence="2 3">DSM 46876</strain>
    </source>
</reference>
<feature type="transmembrane region" description="Helical" evidence="1">
    <location>
        <begin position="119"/>
        <end position="150"/>
    </location>
</feature>
<sequence length="289" mass="33767">MYNKIPSLPVGIRIEEEALYDEHLHVSVPINQTAKMMLLEVDGVKNMEEIVHNLSQTFEEVEEDRLFDDTVNLFHDLSQNYILNWKGGSVSKWKSILFQFLFRYNPRYRERFNLSDKGFFAIFLKILWIVVQKIAIFWVLFMAASLVLYIYAPFDFILYASYYYTVTYAGLIVSFALHETMHAYMHRRMTQEQIGFLAADWMSIRFVRPIIKPYPKKMLWVTLLGPLVPGMIGIVGLLLMCTVVNVGNMATYTLHTIFGLFALHIFYLLPFTGDGKSLVKQLSYYRLES</sequence>
<gene>
    <name evidence="2" type="ORF">J2Z48_002790</name>
</gene>
<evidence type="ECO:0000313" key="3">
    <source>
        <dbReference type="Proteomes" id="UP001238450"/>
    </source>
</evidence>
<evidence type="ECO:0000313" key="2">
    <source>
        <dbReference type="EMBL" id="MDQ0418587.1"/>
    </source>
</evidence>